<dbReference type="EMBL" id="NWBU01000004">
    <property type="protein sequence ID" value="PTQ12780.1"/>
    <property type="molecule type" value="Genomic_DNA"/>
</dbReference>
<feature type="chain" id="PRO_5015648191" description="SIMPL domain-containing protein" evidence="1">
    <location>
        <begin position="22"/>
        <end position="242"/>
    </location>
</feature>
<dbReference type="PANTHER" id="PTHR34387">
    <property type="entry name" value="SLR1258 PROTEIN"/>
    <property type="match status" value="1"/>
</dbReference>
<proteinExistence type="predicted"/>
<evidence type="ECO:0000256" key="1">
    <source>
        <dbReference type="SAM" id="SignalP"/>
    </source>
</evidence>
<keyword evidence="1" id="KW-0732">Signal</keyword>
<gene>
    <name evidence="2" type="ORF">CLG96_01115</name>
</gene>
<keyword evidence="3" id="KW-1185">Reference proteome</keyword>
<dbReference type="RefSeq" id="WP_107966018.1">
    <property type="nucleotide sequence ID" value="NZ_NWBU01000004.1"/>
</dbReference>
<dbReference type="OrthoDB" id="9813144at2"/>
<dbReference type="AlphaFoldDB" id="A0A2T5G0Y3"/>
<name>A0A2T5G0Y3_9SPHN</name>
<organism evidence="2 3">
    <name type="scientific">Sphingomonas oleivorans</name>
    <dbReference type="NCBI Taxonomy" id="1735121"/>
    <lineage>
        <taxon>Bacteria</taxon>
        <taxon>Pseudomonadati</taxon>
        <taxon>Pseudomonadota</taxon>
        <taxon>Alphaproteobacteria</taxon>
        <taxon>Sphingomonadales</taxon>
        <taxon>Sphingomonadaceae</taxon>
        <taxon>Sphingomonas</taxon>
    </lineage>
</organism>
<dbReference type="Pfam" id="PF04402">
    <property type="entry name" value="SIMPL"/>
    <property type="match status" value="1"/>
</dbReference>
<sequence length="242" mass="25071">MKKAPALMAALALSALVPALAAAQMPAVTPVPTLSGTRLDIVAEGEVTRVPDVAVISAGVVTQAPTASAAMAENASRMAATIAALRKAGVADRDIRTASINLSPQYRYGENRPPILTGYQASNQVNVRFRDVRKSGAILDALVAAGANQINGPELVVDKPEAALDEARAAAVAKARARAELYAKAAGLSVRRIIAISEQGAVMPPPRPMPMAAKARMEAADTAIEPGEQTLSVSVMVTFELQ</sequence>
<dbReference type="InterPro" id="IPR007497">
    <property type="entry name" value="SIMPL/DUF541"/>
</dbReference>
<reference evidence="2 3" key="1">
    <citation type="submission" date="2017-09" db="EMBL/GenBank/DDBJ databases">
        <title>Sphingomonas panjinensis sp.nov., isolated from oil-contaminated soil.</title>
        <authorList>
            <person name="Wang L."/>
            <person name="Chen L."/>
        </authorList>
    </citation>
    <scope>NUCLEOTIDE SEQUENCE [LARGE SCALE GENOMIC DNA]</scope>
    <source>
        <strain evidence="2 3">FW-11</strain>
    </source>
</reference>
<dbReference type="Gene3D" id="3.30.110.170">
    <property type="entry name" value="Protein of unknown function (DUF541), domain 1"/>
    <property type="match status" value="1"/>
</dbReference>
<evidence type="ECO:0000313" key="2">
    <source>
        <dbReference type="EMBL" id="PTQ12780.1"/>
    </source>
</evidence>
<dbReference type="Proteomes" id="UP000244162">
    <property type="component" value="Unassembled WGS sequence"/>
</dbReference>
<dbReference type="PANTHER" id="PTHR34387:SF1">
    <property type="entry name" value="PERIPLASMIC IMMUNOGENIC PROTEIN"/>
    <property type="match status" value="1"/>
</dbReference>
<dbReference type="InterPro" id="IPR052022">
    <property type="entry name" value="26kDa_periplasmic_antigen"/>
</dbReference>
<evidence type="ECO:0008006" key="4">
    <source>
        <dbReference type="Google" id="ProtNLM"/>
    </source>
</evidence>
<feature type="signal peptide" evidence="1">
    <location>
        <begin position="1"/>
        <end position="21"/>
    </location>
</feature>
<evidence type="ECO:0000313" key="3">
    <source>
        <dbReference type="Proteomes" id="UP000244162"/>
    </source>
</evidence>
<accession>A0A2T5G0Y3</accession>
<dbReference type="GO" id="GO:0006974">
    <property type="term" value="P:DNA damage response"/>
    <property type="evidence" value="ECO:0007669"/>
    <property type="project" value="TreeGrafter"/>
</dbReference>
<comment type="caution">
    <text evidence="2">The sequence shown here is derived from an EMBL/GenBank/DDBJ whole genome shotgun (WGS) entry which is preliminary data.</text>
</comment>
<protein>
    <recommendedName>
        <fullName evidence="4">SIMPL domain-containing protein</fullName>
    </recommendedName>
</protein>
<dbReference type="Gene3D" id="3.30.70.2970">
    <property type="entry name" value="Protein of unknown function (DUF541), domain 2"/>
    <property type="match status" value="1"/>
</dbReference>